<keyword evidence="7" id="KW-0998">Cell outer membrane</keyword>
<comment type="caution">
    <text evidence="10">The sequence shown here is derived from an EMBL/GenBank/DDBJ whole genome shotgun (WGS) entry which is preliminary data.</text>
</comment>
<dbReference type="PANTHER" id="PTHR30026:SF20">
    <property type="entry name" value="OUTER MEMBRANE PROTEIN TOLC"/>
    <property type="match status" value="1"/>
</dbReference>
<dbReference type="InterPro" id="IPR051906">
    <property type="entry name" value="TolC-like"/>
</dbReference>
<evidence type="ECO:0000256" key="8">
    <source>
        <dbReference type="SAM" id="Coils"/>
    </source>
</evidence>
<organism evidence="10 11">
    <name type="scientific">Rhodovulum bhavnagarense</name>
    <dbReference type="NCBI Taxonomy" id="992286"/>
    <lineage>
        <taxon>Bacteria</taxon>
        <taxon>Pseudomonadati</taxon>
        <taxon>Pseudomonadota</taxon>
        <taxon>Alphaproteobacteria</taxon>
        <taxon>Rhodobacterales</taxon>
        <taxon>Paracoccaceae</taxon>
        <taxon>Rhodovulum</taxon>
    </lineage>
</organism>
<dbReference type="EMBL" id="SLXU01000006">
    <property type="protein sequence ID" value="TCP61079.1"/>
    <property type="molecule type" value="Genomic_DNA"/>
</dbReference>
<dbReference type="Pfam" id="PF02321">
    <property type="entry name" value="OEP"/>
    <property type="match status" value="1"/>
</dbReference>
<keyword evidence="6" id="KW-0472">Membrane</keyword>
<evidence type="ECO:0000313" key="10">
    <source>
        <dbReference type="EMBL" id="TCP61079.1"/>
    </source>
</evidence>
<evidence type="ECO:0000256" key="9">
    <source>
        <dbReference type="SAM" id="MobiDB-lite"/>
    </source>
</evidence>
<name>A0A4R2RFI4_9RHOB</name>
<evidence type="ECO:0000256" key="1">
    <source>
        <dbReference type="ARBA" id="ARBA00004442"/>
    </source>
</evidence>
<evidence type="ECO:0000256" key="5">
    <source>
        <dbReference type="ARBA" id="ARBA00022692"/>
    </source>
</evidence>
<dbReference type="GO" id="GO:0009279">
    <property type="term" value="C:cell outer membrane"/>
    <property type="evidence" value="ECO:0007669"/>
    <property type="project" value="UniProtKB-SubCell"/>
</dbReference>
<evidence type="ECO:0000313" key="11">
    <source>
        <dbReference type="Proteomes" id="UP000295050"/>
    </source>
</evidence>
<evidence type="ECO:0000256" key="4">
    <source>
        <dbReference type="ARBA" id="ARBA00022452"/>
    </source>
</evidence>
<dbReference type="GO" id="GO:0015562">
    <property type="term" value="F:efflux transmembrane transporter activity"/>
    <property type="evidence" value="ECO:0007669"/>
    <property type="project" value="InterPro"/>
</dbReference>
<evidence type="ECO:0000256" key="7">
    <source>
        <dbReference type="ARBA" id="ARBA00023237"/>
    </source>
</evidence>
<reference evidence="10 11" key="1">
    <citation type="submission" date="2019-03" db="EMBL/GenBank/DDBJ databases">
        <title>Genomic Encyclopedia of Type Strains, Phase IV (KMG-IV): sequencing the most valuable type-strain genomes for metagenomic binning, comparative biology and taxonomic classification.</title>
        <authorList>
            <person name="Goeker M."/>
        </authorList>
    </citation>
    <scope>NUCLEOTIDE SEQUENCE [LARGE SCALE GENOMIC DNA]</scope>
    <source>
        <strain evidence="10 11">DSM 24766</strain>
    </source>
</reference>
<evidence type="ECO:0000256" key="2">
    <source>
        <dbReference type="ARBA" id="ARBA00007613"/>
    </source>
</evidence>
<dbReference type="PANTHER" id="PTHR30026">
    <property type="entry name" value="OUTER MEMBRANE PROTEIN TOLC"/>
    <property type="match status" value="1"/>
</dbReference>
<proteinExistence type="inferred from homology"/>
<feature type="region of interest" description="Disordered" evidence="9">
    <location>
        <begin position="110"/>
        <end position="130"/>
    </location>
</feature>
<evidence type="ECO:0000256" key="6">
    <source>
        <dbReference type="ARBA" id="ARBA00023136"/>
    </source>
</evidence>
<comment type="similarity">
    <text evidence="2">Belongs to the outer membrane factor (OMF) (TC 1.B.17) family.</text>
</comment>
<evidence type="ECO:0000256" key="3">
    <source>
        <dbReference type="ARBA" id="ARBA00022448"/>
    </source>
</evidence>
<keyword evidence="8" id="KW-0175">Coiled coil</keyword>
<dbReference type="GO" id="GO:0015288">
    <property type="term" value="F:porin activity"/>
    <property type="evidence" value="ECO:0007669"/>
    <property type="project" value="TreeGrafter"/>
</dbReference>
<keyword evidence="3" id="KW-0813">Transport</keyword>
<dbReference type="GO" id="GO:1990281">
    <property type="term" value="C:efflux pump complex"/>
    <property type="evidence" value="ECO:0007669"/>
    <property type="project" value="TreeGrafter"/>
</dbReference>
<dbReference type="AlphaFoldDB" id="A0A4R2RFI4"/>
<feature type="coiled-coil region" evidence="8">
    <location>
        <begin position="198"/>
        <end position="236"/>
    </location>
</feature>
<dbReference type="OrthoDB" id="7832865at2"/>
<comment type="subcellular location">
    <subcellularLocation>
        <location evidence="1">Cell outer membrane</location>
    </subcellularLocation>
</comment>
<dbReference type="SUPFAM" id="SSF56954">
    <property type="entry name" value="Outer membrane efflux proteins (OEP)"/>
    <property type="match status" value="1"/>
</dbReference>
<keyword evidence="11" id="KW-1185">Reference proteome</keyword>
<protein>
    <submittedName>
        <fullName evidence="10">Outer membrane efflux protein</fullName>
    </submittedName>
</protein>
<dbReference type="Gene3D" id="1.20.1600.10">
    <property type="entry name" value="Outer membrane efflux proteins (OEP)"/>
    <property type="match status" value="1"/>
</dbReference>
<sequence>MNGATAEALAARAERVAQGNALALEAARAWIDTWQFDARLRLLRSRTDEMNRLIAQIERMASNGMIDRGALESARHQVIDIALEQTRLEADLNEARVRYARFFNRPLGQPARPSDLASSPEVRTAAKSWQQSPQLHRAAAELIVAQTGVERATAAFRPRARFQAGVTSPMEQEESTDLSVGLVLEYTFGDGGRRRSELDSARARHAAAEAQLADAQRALKAEIDASLDQLDAIERSMPLVARQITLSASEAKTARSQIATGQTNLRQLIEAEIENYRAQDRHIAMQAERQILLLTICDLSLCAYRHADPKLCPSIRYGRGNAAPTRAPS</sequence>
<dbReference type="Proteomes" id="UP000295050">
    <property type="component" value="Unassembled WGS sequence"/>
</dbReference>
<accession>A0A4R2RFI4</accession>
<keyword evidence="4" id="KW-1134">Transmembrane beta strand</keyword>
<keyword evidence="5" id="KW-0812">Transmembrane</keyword>
<gene>
    <name evidence="10" type="ORF">EV663_10625</name>
</gene>
<dbReference type="InterPro" id="IPR003423">
    <property type="entry name" value="OMP_efflux"/>
</dbReference>